<keyword evidence="3" id="KW-1185">Reference proteome</keyword>
<protein>
    <submittedName>
        <fullName evidence="2">Uncharacterized protein</fullName>
    </submittedName>
</protein>
<reference evidence="2" key="1">
    <citation type="submission" date="2020-11" db="EMBL/GenBank/DDBJ databases">
        <title>Nocardioides sp. nov., isolated from Soil of Cynanchum wilfordii Hemsley rhizosphere.</title>
        <authorList>
            <person name="Lee J.-S."/>
            <person name="Suh M.K."/>
            <person name="Kim J.-S."/>
        </authorList>
    </citation>
    <scope>NUCLEOTIDE SEQUENCE</scope>
    <source>
        <strain evidence="2">KCTC 19275</strain>
    </source>
</reference>
<feature type="signal peptide" evidence="1">
    <location>
        <begin position="1"/>
        <end position="22"/>
    </location>
</feature>
<evidence type="ECO:0000313" key="3">
    <source>
        <dbReference type="Proteomes" id="UP000640489"/>
    </source>
</evidence>
<evidence type="ECO:0000256" key="1">
    <source>
        <dbReference type="SAM" id="SignalP"/>
    </source>
</evidence>
<sequence length="268" mass="29442">MKRFVVALATTSVVLGATQATAHAVATAPPHARATEAVRVRVPNSVVEGERFKVVVRLDRPAAAKIVTLERQDADILGDKVWTALKSVRAKGRAKQVFTVIAEETSTGRFRAHVTFRDAKPATSKPGRTTVWRWTYLYAFESYYATTGVWGRYSDDFAMNGTQYNGWHTYGDQPSWEERFTLGRHCKAIRGDFGVTDDSSDSTSALIALTADDERAFTSGPLTPGMVQRAEVKLDMPYRLSITAAETSSSDLRVYPAIGTPELLCTGL</sequence>
<name>A0A930VED9_9ACTN</name>
<accession>A0A930VED9</accession>
<proteinExistence type="predicted"/>
<evidence type="ECO:0000313" key="2">
    <source>
        <dbReference type="EMBL" id="MBF4765017.1"/>
    </source>
</evidence>
<feature type="chain" id="PRO_5037129300" evidence="1">
    <location>
        <begin position="23"/>
        <end position="268"/>
    </location>
</feature>
<comment type="caution">
    <text evidence="2">The sequence shown here is derived from an EMBL/GenBank/DDBJ whole genome shotgun (WGS) entry which is preliminary data.</text>
</comment>
<dbReference type="Proteomes" id="UP000640489">
    <property type="component" value="Unassembled WGS sequence"/>
</dbReference>
<organism evidence="2 3">
    <name type="scientific">Nocardioides islandensis</name>
    <dbReference type="NCBI Taxonomy" id="433663"/>
    <lineage>
        <taxon>Bacteria</taxon>
        <taxon>Bacillati</taxon>
        <taxon>Actinomycetota</taxon>
        <taxon>Actinomycetes</taxon>
        <taxon>Propionibacteriales</taxon>
        <taxon>Nocardioidaceae</taxon>
        <taxon>Nocardioides</taxon>
    </lineage>
</organism>
<dbReference type="RefSeq" id="WP_194708200.1">
    <property type="nucleotide sequence ID" value="NZ_JADKPN010000012.1"/>
</dbReference>
<dbReference type="AlphaFoldDB" id="A0A930VED9"/>
<keyword evidence="1" id="KW-0732">Signal</keyword>
<gene>
    <name evidence="2" type="ORF">ISU07_17940</name>
</gene>
<dbReference type="EMBL" id="JADKPN010000012">
    <property type="protein sequence ID" value="MBF4765017.1"/>
    <property type="molecule type" value="Genomic_DNA"/>
</dbReference>